<organism evidence="1 2">
    <name type="scientific">Arenicella xantha</name>
    <dbReference type="NCBI Taxonomy" id="644221"/>
    <lineage>
        <taxon>Bacteria</taxon>
        <taxon>Pseudomonadati</taxon>
        <taxon>Pseudomonadota</taxon>
        <taxon>Gammaproteobacteria</taxon>
        <taxon>Arenicellales</taxon>
        <taxon>Arenicellaceae</taxon>
        <taxon>Arenicella</taxon>
    </lineage>
</organism>
<comment type="caution">
    <text evidence="1">The sequence shown here is derived from an EMBL/GenBank/DDBJ whole genome shotgun (WGS) entry which is preliminary data.</text>
</comment>
<dbReference type="InParanoid" id="A0A395JN97"/>
<proteinExistence type="predicted"/>
<dbReference type="Proteomes" id="UP000253083">
    <property type="component" value="Unassembled WGS sequence"/>
</dbReference>
<gene>
    <name evidence="1" type="ORF">DFR28_102497</name>
</gene>
<evidence type="ECO:0000313" key="1">
    <source>
        <dbReference type="EMBL" id="RBP51078.1"/>
    </source>
</evidence>
<keyword evidence="2" id="KW-1185">Reference proteome</keyword>
<dbReference type="EMBL" id="QNRT01000002">
    <property type="protein sequence ID" value="RBP51078.1"/>
    <property type="molecule type" value="Genomic_DNA"/>
</dbReference>
<name>A0A395JN97_9GAMM</name>
<accession>A0A395JN97</accession>
<sequence length="215" mass="22254">MSKCIYIVLTLSKVNYKNGLIIMKKNMIKLFSFVALVSAGFTGGAVHAYDVINGNACVAANLNQAFELQWNQARVLNPATNPNTRFVTCTISTGPKYMDMDPSLQITSVESGGVEAYFHADASGSAEAACIFREMSSGSTGNAGADTSVVTVVNGDAAAANTARGSFSSGAGLSFGINIGIGGSASTTRTYTMTCALDPGVGINAYWANQTLPSS</sequence>
<protein>
    <submittedName>
        <fullName evidence="1">Uncharacterized protein</fullName>
    </submittedName>
</protein>
<dbReference type="AlphaFoldDB" id="A0A395JN97"/>
<reference evidence="1 2" key="1">
    <citation type="submission" date="2018-06" db="EMBL/GenBank/DDBJ databases">
        <title>Genomic Encyclopedia of Type Strains, Phase IV (KMG-IV): sequencing the most valuable type-strain genomes for metagenomic binning, comparative biology and taxonomic classification.</title>
        <authorList>
            <person name="Goeker M."/>
        </authorList>
    </citation>
    <scope>NUCLEOTIDE SEQUENCE [LARGE SCALE GENOMIC DNA]</scope>
    <source>
        <strain evidence="1 2">DSM 24032</strain>
    </source>
</reference>
<evidence type="ECO:0000313" key="2">
    <source>
        <dbReference type="Proteomes" id="UP000253083"/>
    </source>
</evidence>